<reference evidence="14 15" key="1">
    <citation type="submission" date="2018-05" db="EMBL/GenBank/DDBJ databases">
        <title>Whole genome sequencing for identification of molecular markers to develop diagnostic detection tools for the regulated plant pathogen Lachnellula willkommii.</title>
        <authorList>
            <person name="Giroux E."/>
            <person name="Bilodeau G."/>
        </authorList>
    </citation>
    <scope>NUCLEOTIDE SEQUENCE [LARGE SCALE GENOMIC DNA]</scope>
    <source>
        <strain evidence="14 15">CBS 625.97</strain>
    </source>
</reference>
<dbReference type="AlphaFoldDB" id="A0A7D8UT56"/>
<dbReference type="GO" id="GO:0005506">
    <property type="term" value="F:iron ion binding"/>
    <property type="evidence" value="ECO:0007669"/>
    <property type="project" value="InterPro"/>
</dbReference>
<keyword evidence="5 13" id="KW-0812">Transmembrane</keyword>
<dbReference type="GO" id="GO:0016705">
    <property type="term" value="F:oxidoreductase activity, acting on paired donors, with incorporation or reduction of molecular oxygen"/>
    <property type="evidence" value="ECO:0007669"/>
    <property type="project" value="InterPro"/>
</dbReference>
<evidence type="ECO:0000256" key="4">
    <source>
        <dbReference type="ARBA" id="ARBA00022617"/>
    </source>
</evidence>
<evidence type="ECO:0000313" key="14">
    <source>
        <dbReference type="EMBL" id="TVY57293.1"/>
    </source>
</evidence>
<dbReference type="Gene3D" id="1.10.630.10">
    <property type="entry name" value="Cytochrome P450"/>
    <property type="match status" value="1"/>
</dbReference>
<dbReference type="InterPro" id="IPR002401">
    <property type="entry name" value="Cyt_P450_E_grp-I"/>
</dbReference>
<evidence type="ECO:0000256" key="6">
    <source>
        <dbReference type="ARBA" id="ARBA00022723"/>
    </source>
</evidence>
<dbReference type="GO" id="GO:0004497">
    <property type="term" value="F:monooxygenase activity"/>
    <property type="evidence" value="ECO:0007669"/>
    <property type="project" value="UniProtKB-KW"/>
</dbReference>
<sequence>MLGSSSLLLLSLGGTVVYFVVQYIYRLYFHPLSKIPGPRLAAISRLYEFYYDVIKGGIFLFEIEKMHEKYGTNYAQTDSRGPIVRINPREIHIKDPSFYDEIYAAGGRKRDKDEQFLKAYSVPGSMVATVDHDHHRYRRNILNGFFSKRSVNELSPVIEEKVQKLMQRFATAHREESIMRLDDAFSALASDVITQYSFGKSWDFLDDENFRKEIRSAITETASVIHINRFFPLFARTLRTIPKWLICKIQPGKESLFAFMKSIYEFTAQSMQVAESSAEEKRGSKRGTIFEKLTDPSLPAEERTFGRVHDESGVILQAGTESISRSLTIAAFHLAHQPSMREKLREELRSVLPTPTSTATWAQLEQLPYLNGVVYECLRLSYGLIIRLPRCAPSEELKYQDYVIPPGTPVSMSSYLVHHDETIFPDSYSFKPERWIEAGVRSDRLTKYMVSFTRGSRACLGMNLSYIVLYMTIAGFARRFDMELHKTTLEDLKIVRDFGLGLTRKGEVQVSVKVTNVLKE</sequence>
<accession>A0A7D8UT56</accession>
<feature type="transmembrane region" description="Helical" evidence="13">
    <location>
        <begin position="7"/>
        <end position="25"/>
    </location>
</feature>
<organism evidence="14 15">
    <name type="scientific">Lachnellula cervina</name>
    <dbReference type="NCBI Taxonomy" id="1316786"/>
    <lineage>
        <taxon>Eukaryota</taxon>
        <taxon>Fungi</taxon>
        <taxon>Dikarya</taxon>
        <taxon>Ascomycota</taxon>
        <taxon>Pezizomycotina</taxon>
        <taxon>Leotiomycetes</taxon>
        <taxon>Helotiales</taxon>
        <taxon>Lachnaceae</taxon>
        <taxon>Lachnellula</taxon>
    </lineage>
</organism>
<keyword evidence="15" id="KW-1185">Reference proteome</keyword>
<evidence type="ECO:0000256" key="13">
    <source>
        <dbReference type="SAM" id="Phobius"/>
    </source>
</evidence>
<proteinExistence type="inferred from homology"/>
<evidence type="ECO:0000313" key="15">
    <source>
        <dbReference type="Proteomes" id="UP000481288"/>
    </source>
</evidence>
<dbReference type="FunFam" id="1.10.630.10:FF:000069">
    <property type="entry name" value="Cytochrome P450, putative (Eurofung)"/>
    <property type="match status" value="1"/>
</dbReference>
<dbReference type="GO" id="GO:0020037">
    <property type="term" value="F:heme binding"/>
    <property type="evidence" value="ECO:0007669"/>
    <property type="project" value="InterPro"/>
</dbReference>
<dbReference type="PRINTS" id="PR00463">
    <property type="entry name" value="EP450I"/>
</dbReference>
<keyword evidence="8" id="KW-0560">Oxidoreductase</keyword>
<comment type="similarity">
    <text evidence="3">Belongs to the cytochrome P450 family.</text>
</comment>
<keyword evidence="9 12" id="KW-0408">Iron</keyword>
<dbReference type="InterPro" id="IPR036396">
    <property type="entry name" value="Cyt_P450_sf"/>
</dbReference>
<evidence type="ECO:0000256" key="8">
    <source>
        <dbReference type="ARBA" id="ARBA00023002"/>
    </source>
</evidence>
<evidence type="ECO:0000256" key="1">
    <source>
        <dbReference type="ARBA" id="ARBA00001971"/>
    </source>
</evidence>
<dbReference type="CDD" id="cd11062">
    <property type="entry name" value="CYP58-like"/>
    <property type="match status" value="1"/>
</dbReference>
<evidence type="ECO:0000256" key="10">
    <source>
        <dbReference type="ARBA" id="ARBA00023033"/>
    </source>
</evidence>
<comment type="caution">
    <text evidence="14">The sequence shown here is derived from an EMBL/GenBank/DDBJ whole genome shotgun (WGS) entry which is preliminary data.</text>
</comment>
<protein>
    <submittedName>
        <fullName evidence="14">Cytodhrome P450 monooxygenase</fullName>
    </submittedName>
</protein>
<name>A0A7D8UT56_9HELO</name>
<gene>
    <name evidence="14" type="primary">aflU</name>
    <name evidence="14" type="ORF">LCER1_G004205</name>
</gene>
<evidence type="ECO:0000256" key="9">
    <source>
        <dbReference type="ARBA" id="ARBA00023004"/>
    </source>
</evidence>
<keyword evidence="11 13" id="KW-0472">Membrane</keyword>
<dbReference type="PANTHER" id="PTHR24305:SF157">
    <property type="entry name" value="N-ACETYLTRYPTOPHAN 6-HYDROXYLASE IVOC-RELATED"/>
    <property type="match status" value="1"/>
</dbReference>
<dbReference type="GO" id="GO:0016020">
    <property type="term" value="C:membrane"/>
    <property type="evidence" value="ECO:0007669"/>
    <property type="project" value="UniProtKB-SubCell"/>
</dbReference>
<dbReference type="Proteomes" id="UP000481288">
    <property type="component" value="Unassembled WGS sequence"/>
</dbReference>
<evidence type="ECO:0000256" key="11">
    <source>
        <dbReference type="ARBA" id="ARBA00023136"/>
    </source>
</evidence>
<keyword evidence="4 12" id="KW-0349">Heme</keyword>
<feature type="binding site" description="axial binding residue" evidence="12">
    <location>
        <position position="459"/>
    </location>
    <ligand>
        <name>heme</name>
        <dbReference type="ChEBI" id="CHEBI:30413"/>
    </ligand>
    <ligandPart>
        <name>Fe</name>
        <dbReference type="ChEBI" id="CHEBI:18248"/>
    </ligandPart>
</feature>
<evidence type="ECO:0000256" key="7">
    <source>
        <dbReference type="ARBA" id="ARBA00022989"/>
    </source>
</evidence>
<dbReference type="Pfam" id="PF00067">
    <property type="entry name" value="p450"/>
    <property type="match status" value="1"/>
</dbReference>
<keyword evidence="10 14" id="KW-0503">Monooxygenase</keyword>
<keyword evidence="6 12" id="KW-0479">Metal-binding</keyword>
<dbReference type="OrthoDB" id="3945418at2759"/>
<dbReference type="InterPro" id="IPR050121">
    <property type="entry name" value="Cytochrome_P450_monoxygenase"/>
</dbReference>
<dbReference type="InterPro" id="IPR001128">
    <property type="entry name" value="Cyt_P450"/>
</dbReference>
<evidence type="ECO:0000256" key="2">
    <source>
        <dbReference type="ARBA" id="ARBA00004167"/>
    </source>
</evidence>
<evidence type="ECO:0000256" key="5">
    <source>
        <dbReference type="ARBA" id="ARBA00022692"/>
    </source>
</evidence>
<comment type="cofactor">
    <cofactor evidence="1 12">
        <name>heme</name>
        <dbReference type="ChEBI" id="CHEBI:30413"/>
    </cofactor>
</comment>
<evidence type="ECO:0000256" key="3">
    <source>
        <dbReference type="ARBA" id="ARBA00010617"/>
    </source>
</evidence>
<dbReference type="PANTHER" id="PTHR24305">
    <property type="entry name" value="CYTOCHROME P450"/>
    <property type="match status" value="1"/>
</dbReference>
<keyword evidence="7 13" id="KW-1133">Transmembrane helix</keyword>
<dbReference type="SUPFAM" id="SSF48264">
    <property type="entry name" value="Cytochrome P450"/>
    <property type="match status" value="1"/>
</dbReference>
<comment type="subcellular location">
    <subcellularLocation>
        <location evidence="2">Membrane</location>
        <topology evidence="2">Single-pass membrane protein</topology>
    </subcellularLocation>
</comment>
<dbReference type="EMBL" id="QGMG01000102">
    <property type="protein sequence ID" value="TVY57293.1"/>
    <property type="molecule type" value="Genomic_DNA"/>
</dbReference>
<evidence type="ECO:0000256" key="12">
    <source>
        <dbReference type="PIRSR" id="PIRSR602401-1"/>
    </source>
</evidence>